<keyword evidence="1" id="KW-0521">NADP</keyword>
<dbReference type="PANTHER" id="PTHR11133">
    <property type="entry name" value="SACCHAROPINE DEHYDROGENASE"/>
    <property type="match status" value="1"/>
</dbReference>
<dbReference type="Pfam" id="PF03435">
    <property type="entry name" value="Sacchrp_dh_NADP"/>
    <property type="match status" value="1"/>
</dbReference>
<reference evidence="5 6" key="1">
    <citation type="submission" date="2019-11" db="EMBL/GenBank/DDBJ databases">
        <title>Comparative genomics of hydrocarbon-degrading Desulfosarcina strains.</title>
        <authorList>
            <person name="Watanabe M."/>
            <person name="Kojima H."/>
            <person name="Fukui M."/>
        </authorList>
    </citation>
    <scope>NUCLEOTIDE SEQUENCE [LARGE SCALE GENOMIC DNA]</scope>
    <source>
        <strain evidence="5 6">PL12</strain>
    </source>
</reference>
<dbReference type="Pfam" id="PF16653">
    <property type="entry name" value="Sacchrp_dh_C"/>
    <property type="match status" value="1"/>
</dbReference>
<dbReference type="EMBL" id="AP021874">
    <property type="protein sequence ID" value="BBO67708.1"/>
    <property type="molecule type" value="Genomic_DNA"/>
</dbReference>
<dbReference type="KEGG" id="dalk:DSCA_16380"/>
<dbReference type="Gene3D" id="3.30.360.10">
    <property type="entry name" value="Dihydrodipicolinate Reductase, domain 2"/>
    <property type="match status" value="1"/>
</dbReference>
<keyword evidence="2" id="KW-0560">Oxidoreductase</keyword>
<dbReference type="SUPFAM" id="SSF55347">
    <property type="entry name" value="Glyceraldehyde-3-phosphate dehydrogenase-like, C-terminal domain"/>
    <property type="match status" value="1"/>
</dbReference>
<gene>
    <name evidence="5" type="ORF">DSCA_16380</name>
</gene>
<dbReference type="AlphaFoldDB" id="A0A5K7YF67"/>
<organism evidence="5 6">
    <name type="scientific">Desulfosarcina alkanivorans</name>
    <dbReference type="NCBI Taxonomy" id="571177"/>
    <lineage>
        <taxon>Bacteria</taxon>
        <taxon>Pseudomonadati</taxon>
        <taxon>Thermodesulfobacteriota</taxon>
        <taxon>Desulfobacteria</taxon>
        <taxon>Desulfobacterales</taxon>
        <taxon>Desulfosarcinaceae</taxon>
        <taxon>Desulfosarcina</taxon>
    </lineage>
</organism>
<dbReference type="RefSeq" id="WP_155315938.1">
    <property type="nucleotide sequence ID" value="NZ_AP021874.1"/>
</dbReference>
<keyword evidence="6" id="KW-1185">Reference proteome</keyword>
<dbReference type="InterPro" id="IPR036291">
    <property type="entry name" value="NAD(P)-bd_dom_sf"/>
</dbReference>
<evidence type="ECO:0000313" key="5">
    <source>
        <dbReference type="EMBL" id="BBO67708.1"/>
    </source>
</evidence>
<dbReference type="GO" id="GO:0004753">
    <property type="term" value="F:saccharopine dehydrogenase activity"/>
    <property type="evidence" value="ECO:0007669"/>
    <property type="project" value="TreeGrafter"/>
</dbReference>
<protein>
    <submittedName>
        <fullName evidence="5">Saccharopine dehydrogenase</fullName>
    </submittedName>
</protein>
<evidence type="ECO:0000259" key="4">
    <source>
        <dbReference type="Pfam" id="PF16653"/>
    </source>
</evidence>
<feature type="domain" description="Saccharopine dehydrogenase NADP binding" evidence="3">
    <location>
        <begin position="4"/>
        <end position="118"/>
    </location>
</feature>
<dbReference type="Proteomes" id="UP000427906">
    <property type="component" value="Chromosome"/>
</dbReference>
<dbReference type="PANTHER" id="PTHR11133:SF22">
    <property type="entry name" value="ALPHA-AMINOADIPIC SEMIALDEHYDE SYNTHASE, MITOCHONDRIAL"/>
    <property type="match status" value="1"/>
</dbReference>
<evidence type="ECO:0000256" key="1">
    <source>
        <dbReference type="ARBA" id="ARBA00022857"/>
    </source>
</evidence>
<dbReference type="InterPro" id="IPR005097">
    <property type="entry name" value="Sacchrp_dh_NADP-bd"/>
</dbReference>
<sequence>MKQILILGAGLVARPAVRYLLEKGGVRVVLADQAVEKADAIIDGHPNGRAVRLDVADAEALDRHVSAADIVVSLLPWTLHPRIAAICLAHGTHLVTASYVKEEMQALHARAKEKGLTFLNEVGVDPGLDHMSAMQIIDTVQRDGGRIDSFFSYCGGLPALEHNNNPLGYKFSWSPEGAMLAATNDGRYKEHGQVIDVPGDELFRHYWLKSVPGAGVFEAYVNRDALPYLDIYGIRDAAGMYRGTLRNIGYCETWDFIKQLGLLNQQMKFDFDELTPREVIANIVNCRAEDIRKGVAAYLNIAEHSLTLKKLEWLGLLSDRRLKIGTASVFDMFAHTLKHRLVYDDGEMDLLVMHHEFEAIYPDLPRQRIQSTLIDCGIPGGDSSMSRTVGYPVGIAAGLLADGEITLTGVLRPVYPQIYEPILAQCSRMGIRFNERRSDLDADERSYWGD</sequence>
<dbReference type="GO" id="GO:0019878">
    <property type="term" value="P:lysine biosynthetic process via aminoadipic acid"/>
    <property type="evidence" value="ECO:0007669"/>
    <property type="project" value="TreeGrafter"/>
</dbReference>
<accession>A0A5K7YF67</accession>
<dbReference type="OrthoDB" id="9769367at2"/>
<dbReference type="FunFam" id="3.40.50.720:FF:000072">
    <property type="entry name" value="Saccharopine dehydrogenase [NADP(+), L-glutamate-forming]"/>
    <property type="match status" value="1"/>
</dbReference>
<dbReference type="Gene3D" id="1.10.1870.10">
    <property type="entry name" value="Domain 3, Saccharopine reductase"/>
    <property type="match status" value="1"/>
</dbReference>
<evidence type="ECO:0000256" key="2">
    <source>
        <dbReference type="ARBA" id="ARBA00023002"/>
    </source>
</evidence>
<dbReference type="InterPro" id="IPR051168">
    <property type="entry name" value="AASS"/>
</dbReference>
<proteinExistence type="predicted"/>
<dbReference type="Gene3D" id="3.40.50.720">
    <property type="entry name" value="NAD(P)-binding Rossmann-like Domain"/>
    <property type="match status" value="1"/>
</dbReference>
<name>A0A5K7YF67_9BACT</name>
<dbReference type="InterPro" id="IPR032095">
    <property type="entry name" value="Sacchrp_dh-like_C"/>
</dbReference>
<evidence type="ECO:0000259" key="3">
    <source>
        <dbReference type="Pfam" id="PF03435"/>
    </source>
</evidence>
<feature type="domain" description="Saccharopine dehydrogenase-like C-terminal" evidence="4">
    <location>
        <begin position="123"/>
        <end position="431"/>
    </location>
</feature>
<evidence type="ECO:0000313" key="6">
    <source>
        <dbReference type="Proteomes" id="UP000427906"/>
    </source>
</evidence>
<dbReference type="SUPFAM" id="SSF51735">
    <property type="entry name" value="NAD(P)-binding Rossmann-fold domains"/>
    <property type="match status" value="1"/>
</dbReference>
<dbReference type="GO" id="GO:0005737">
    <property type="term" value="C:cytoplasm"/>
    <property type="evidence" value="ECO:0007669"/>
    <property type="project" value="TreeGrafter"/>
</dbReference>